<keyword evidence="2" id="KW-0812">Transmembrane</keyword>
<dbReference type="PIRSF" id="PIRSF002786">
    <property type="entry name" value="XcpX"/>
    <property type="match status" value="1"/>
</dbReference>
<name>A0A5S3PD46_9RHOB</name>
<protein>
    <recommendedName>
        <fullName evidence="1">Type II secretion system protein K</fullName>
    </recommendedName>
</protein>
<keyword evidence="1 2" id="KW-0472">Membrane</keyword>
<keyword evidence="2" id="KW-1133">Transmembrane helix</keyword>
<keyword evidence="1" id="KW-0813">Transport</keyword>
<organism evidence="3 4">
    <name type="scientific">Sulfitobacter sabulilitoris</name>
    <dbReference type="NCBI Taxonomy" id="2562655"/>
    <lineage>
        <taxon>Bacteria</taxon>
        <taxon>Pseudomonadati</taxon>
        <taxon>Pseudomonadota</taxon>
        <taxon>Alphaproteobacteria</taxon>
        <taxon>Rhodobacterales</taxon>
        <taxon>Roseobacteraceae</taxon>
        <taxon>Sulfitobacter</taxon>
    </lineage>
</organism>
<keyword evidence="1" id="KW-0997">Cell inner membrane</keyword>
<dbReference type="GO" id="GO:0005886">
    <property type="term" value="C:plasma membrane"/>
    <property type="evidence" value="ECO:0007669"/>
    <property type="project" value="UniProtKB-SubCell"/>
</dbReference>
<dbReference type="Gene3D" id="3.30.1300.30">
    <property type="entry name" value="GSPII I/J protein-like"/>
    <property type="match status" value="1"/>
</dbReference>
<dbReference type="Proteomes" id="UP000309550">
    <property type="component" value="Unassembled WGS sequence"/>
</dbReference>
<dbReference type="InterPro" id="IPR005628">
    <property type="entry name" value="GspK"/>
</dbReference>
<accession>A0A5S3PD46</accession>
<dbReference type="EMBL" id="VANS01000003">
    <property type="protein sequence ID" value="TMM51789.1"/>
    <property type="molecule type" value="Genomic_DNA"/>
</dbReference>
<dbReference type="InterPro" id="IPR045584">
    <property type="entry name" value="Pilin-like"/>
</dbReference>
<dbReference type="RefSeq" id="WP_138662861.1">
    <property type="nucleotide sequence ID" value="NZ_VANS01000003.1"/>
</dbReference>
<evidence type="ECO:0000256" key="2">
    <source>
        <dbReference type="SAM" id="Phobius"/>
    </source>
</evidence>
<dbReference type="GO" id="GO:0009306">
    <property type="term" value="P:protein secretion"/>
    <property type="evidence" value="ECO:0007669"/>
    <property type="project" value="InterPro"/>
</dbReference>
<dbReference type="PANTHER" id="PTHR38831">
    <property type="entry name" value="TYPE II SECRETION SYSTEM PROTEIN K"/>
    <property type="match status" value="1"/>
</dbReference>
<keyword evidence="1" id="KW-1003">Cell membrane</keyword>
<dbReference type="PANTHER" id="PTHR38831:SF2">
    <property type="entry name" value="TYPE II SECRETION SYSTEM PROTEIN K"/>
    <property type="match status" value="1"/>
</dbReference>
<evidence type="ECO:0000256" key="1">
    <source>
        <dbReference type="PIRNR" id="PIRNR002786"/>
    </source>
</evidence>
<proteinExistence type="inferred from homology"/>
<evidence type="ECO:0000313" key="4">
    <source>
        <dbReference type="Proteomes" id="UP000309550"/>
    </source>
</evidence>
<gene>
    <name evidence="3" type="ORF">FDT80_13660</name>
</gene>
<comment type="similarity">
    <text evidence="1">Belongs to the GSP K family.</text>
</comment>
<reference evidence="3 4" key="1">
    <citation type="submission" date="2019-05" db="EMBL/GenBank/DDBJ databases">
        <title>Sulfitobacter sabulilitoris sp. nov., isolated from a marine sand.</title>
        <authorList>
            <person name="Yoon J.-H."/>
        </authorList>
    </citation>
    <scope>NUCLEOTIDE SEQUENCE [LARGE SCALE GENOMIC DNA]</scope>
    <source>
        <strain evidence="3 4">HSMS-29</strain>
    </source>
</reference>
<keyword evidence="4" id="KW-1185">Reference proteome</keyword>
<dbReference type="SUPFAM" id="SSF54523">
    <property type="entry name" value="Pili subunits"/>
    <property type="match status" value="1"/>
</dbReference>
<sequence>MNRARDEGVVLINVLVVLALAGSIVFVMLATQQSATRGAQRVAAAAQAEALALSGEASAVAALARDLRDAPQVDHYAEAWTAVLQEPVVLETGRFSLTLRDVQGRYNVNRLGRNGVEERRILARLLAALDLPDDLAPQIVADVARNGPLRTTADLALDPRSMAVLAPYVDAYAPDATLNLNTADVLVLEALLSNRAAAQRLERTRARTGMITRDDLAQVGVLRPAGSGFTSGLFDVSVTAEVDGITRHLTSRIARDPDPRVRSTTVIARRFGPPDGAAPVPADTGF</sequence>
<evidence type="ECO:0000313" key="3">
    <source>
        <dbReference type="EMBL" id="TMM51789.1"/>
    </source>
</evidence>
<comment type="subcellular location">
    <subcellularLocation>
        <location evidence="1">Cell inner membrane</location>
    </subcellularLocation>
</comment>
<feature type="transmembrane region" description="Helical" evidence="2">
    <location>
        <begin position="9"/>
        <end position="30"/>
    </location>
</feature>
<dbReference type="OrthoDB" id="7860673at2"/>
<dbReference type="AlphaFoldDB" id="A0A5S3PD46"/>
<comment type="caution">
    <text evidence="3">The sequence shown here is derived from an EMBL/GenBank/DDBJ whole genome shotgun (WGS) entry which is preliminary data.</text>
</comment>